<protein>
    <submittedName>
        <fullName evidence="3">Uncharacterized protein</fullName>
    </submittedName>
</protein>
<reference evidence="3" key="1">
    <citation type="journal article" date="2019" name="Sci. Rep.">
        <title>Draft genome of Tanacetum cinerariifolium, the natural source of mosquito coil.</title>
        <authorList>
            <person name="Yamashiro T."/>
            <person name="Shiraishi A."/>
            <person name="Satake H."/>
            <person name="Nakayama K."/>
        </authorList>
    </citation>
    <scope>NUCLEOTIDE SEQUENCE</scope>
</reference>
<keyword evidence="1" id="KW-0175">Coiled coil</keyword>
<feature type="compositionally biased region" description="Basic and acidic residues" evidence="2">
    <location>
        <begin position="183"/>
        <end position="192"/>
    </location>
</feature>
<proteinExistence type="predicted"/>
<gene>
    <name evidence="3" type="ORF">Tci_037621</name>
</gene>
<dbReference type="EMBL" id="BKCJ010005240">
    <property type="protein sequence ID" value="GEU65643.1"/>
    <property type="molecule type" value="Genomic_DNA"/>
</dbReference>
<feature type="region of interest" description="Disordered" evidence="2">
    <location>
        <begin position="167"/>
        <end position="192"/>
    </location>
</feature>
<sequence>MEIEDEMNDPEIINPYEIEEDELPPPPAESNTSSDSEPKVETEDEDENEAATVGTITRAPYHVQPFFGTTYVGSGSSRKVFAPGPMGKDVDIFHRKRRSETQEHYELKQSMSALEDQMRGLMLEDKEEKERLKKKLKVSEKENEQMEQAFRLVFDWIRKHFRVEIPPCMDDGDVTTPNNAHPYEPRGSPHDS</sequence>
<feature type="coiled-coil region" evidence="1">
    <location>
        <begin position="111"/>
        <end position="149"/>
    </location>
</feature>
<dbReference type="AlphaFoldDB" id="A0A6L2LV14"/>
<evidence type="ECO:0000313" key="3">
    <source>
        <dbReference type="EMBL" id="GEU65643.1"/>
    </source>
</evidence>
<feature type="region of interest" description="Disordered" evidence="2">
    <location>
        <begin position="1"/>
        <end position="59"/>
    </location>
</feature>
<accession>A0A6L2LV14</accession>
<organism evidence="3">
    <name type="scientific">Tanacetum cinerariifolium</name>
    <name type="common">Dalmatian daisy</name>
    <name type="synonym">Chrysanthemum cinerariifolium</name>
    <dbReference type="NCBI Taxonomy" id="118510"/>
    <lineage>
        <taxon>Eukaryota</taxon>
        <taxon>Viridiplantae</taxon>
        <taxon>Streptophyta</taxon>
        <taxon>Embryophyta</taxon>
        <taxon>Tracheophyta</taxon>
        <taxon>Spermatophyta</taxon>
        <taxon>Magnoliopsida</taxon>
        <taxon>eudicotyledons</taxon>
        <taxon>Gunneridae</taxon>
        <taxon>Pentapetalae</taxon>
        <taxon>asterids</taxon>
        <taxon>campanulids</taxon>
        <taxon>Asterales</taxon>
        <taxon>Asteraceae</taxon>
        <taxon>Asteroideae</taxon>
        <taxon>Anthemideae</taxon>
        <taxon>Anthemidinae</taxon>
        <taxon>Tanacetum</taxon>
    </lineage>
</organism>
<comment type="caution">
    <text evidence="3">The sequence shown here is derived from an EMBL/GenBank/DDBJ whole genome shotgun (WGS) entry which is preliminary data.</text>
</comment>
<evidence type="ECO:0000256" key="2">
    <source>
        <dbReference type="SAM" id="MobiDB-lite"/>
    </source>
</evidence>
<evidence type="ECO:0000256" key="1">
    <source>
        <dbReference type="SAM" id="Coils"/>
    </source>
</evidence>
<name>A0A6L2LV14_TANCI</name>